<organism evidence="1 2">
    <name type="scientific">Ficus carica</name>
    <name type="common">Common fig</name>
    <dbReference type="NCBI Taxonomy" id="3494"/>
    <lineage>
        <taxon>Eukaryota</taxon>
        <taxon>Viridiplantae</taxon>
        <taxon>Streptophyta</taxon>
        <taxon>Embryophyta</taxon>
        <taxon>Tracheophyta</taxon>
        <taxon>Spermatophyta</taxon>
        <taxon>Magnoliopsida</taxon>
        <taxon>eudicotyledons</taxon>
        <taxon>Gunneridae</taxon>
        <taxon>Pentapetalae</taxon>
        <taxon>rosids</taxon>
        <taxon>fabids</taxon>
        <taxon>Rosales</taxon>
        <taxon>Moraceae</taxon>
        <taxon>Ficeae</taxon>
        <taxon>Ficus</taxon>
    </lineage>
</organism>
<sequence length="77" mass="8810">MVSANVGTWWMIGSCICVDMPGGYEFLTGVRRLVLVEFELSMLFKVVERGGGSLSKAFYEKQWNEKHQKCFKAEREA</sequence>
<dbReference type="AlphaFoldDB" id="A0AA88CTR6"/>
<evidence type="ECO:0000313" key="1">
    <source>
        <dbReference type="EMBL" id="GMN34643.1"/>
    </source>
</evidence>
<name>A0AA88CTR6_FICCA</name>
<dbReference type="Proteomes" id="UP001187192">
    <property type="component" value="Unassembled WGS sequence"/>
</dbReference>
<comment type="caution">
    <text evidence="1">The sequence shown here is derived from an EMBL/GenBank/DDBJ whole genome shotgun (WGS) entry which is preliminary data.</text>
</comment>
<accession>A0AA88CTR6</accession>
<gene>
    <name evidence="1" type="ORF">TIFTF001_004808</name>
</gene>
<protein>
    <submittedName>
        <fullName evidence="1">Uncharacterized protein</fullName>
    </submittedName>
</protein>
<reference evidence="1" key="1">
    <citation type="submission" date="2023-07" db="EMBL/GenBank/DDBJ databases">
        <title>draft genome sequence of fig (Ficus carica).</title>
        <authorList>
            <person name="Takahashi T."/>
            <person name="Nishimura K."/>
        </authorList>
    </citation>
    <scope>NUCLEOTIDE SEQUENCE</scope>
</reference>
<proteinExistence type="predicted"/>
<keyword evidence="2" id="KW-1185">Reference proteome</keyword>
<dbReference type="EMBL" id="BTGU01000005">
    <property type="protein sequence ID" value="GMN34643.1"/>
    <property type="molecule type" value="Genomic_DNA"/>
</dbReference>
<evidence type="ECO:0000313" key="2">
    <source>
        <dbReference type="Proteomes" id="UP001187192"/>
    </source>
</evidence>